<sequence length="267" mass="29776">MPEENSYTSNTQPNFLWAAGGFSDEINYDLEISTDSEFVTIDFLYSEIDTNLFTVTSPLSETTYFWRVKAFRLADTSENQYSVVRSLMVDTTSPGIPMLVSPADTATISDSMPEFSWSGVSLLSHSGGVAPIFYTLQISSDSGFSTGPEFFEYTDIYDTIFDMPDVLPDYNAYYWRVRAEDEAGNEGAWQEDPFQFWLQVYLYGDANGDGEANLSDIVHLINYLFKGGDPPIHSYTGDVNCDGNAELPDIVYLINYVLKGGPAPCSE</sequence>
<dbReference type="PROSITE" id="PS51766">
    <property type="entry name" value="DOCKERIN"/>
    <property type="match status" value="1"/>
</dbReference>
<dbReference type="SUPFAM" id="SSF49265">
    <property type="entry name" value="Fibronectin type III"/>
    <property type="match status" value="1"/>
</dbReference>
<accession>A0A0S7Y1Z7</accession>
<dbReference type="InterPro" id="IPR036116">
    <property type="entry name" value="FN3_sf"/>
</dbReference>
<dbReference type="Proteomes" id="UP000051861">
    <property type="component" value="Unassembled WGS sequence"/>
</dbReference>
<dbReference type="InterPro" id="IPR036439">
    <property type="entry name" value="Dockerin_dom_sf"/>
</dbReference>
<comment type="caution">
    <text evidence="2">The sequence shown here is derived from an EMBL/GenBank/DDBJ whole genome shotgun (WGS) entry which is preliminary data.</text>
</comment>
<feature type="domain" description="Dockerin" evidence="1">
    <location>
        <begin position="199"/>
        <end position="263"/>
    </location>
</feature>
<evidence type="ECO:0000313" key="3">
    <source>
        <dbReference type="Proteomes" id="UP000051861"/>
    </source>
</evidence>
<reference evidence="2 3" key="1">
    <citation type="journal article" date="2015" name="Microbiome">
        <title>Genomic resolution of linkages in carbon, nitrogen, and sulfur cycling among widespread estuary sediment bacteria.</title>
        <authorList>
            <person name="Baker B.J."/>
            <person name="Lazar C.S."/>
            <person name="Teske A.P."/>
            <person name="Dick G.J."/>
        </authorList>
    </citation>
    <scope>NUCLEOTIDE SEQUENCE [LARGE SCALE GENOMIC DNA]</scope>
    <source>
        <strain evidence="2">DG_54_3</strain>
    </source>
</reference>
<evidence type="ECO:0000313" key="2">
    <source>
        <dbReference type="EMBL" id="KPJ68618.1"/>
    </source>
</evidence>
<dbReference type="AlphaFoldDB" id="A0A0S7Y1Z7"/>
<dbReference type="CDD" id="cd14256">
    <property type="entry name" value="Dockerin_I"/>
    <property type="match status" value="1"/>
</dbReference>
<dbReference type="Pfam" id="PF00404">
    <property type="entry name" value="Dockerin_1"/>
    <property type="match status" value="1"/>
</dbReference>
<gene>
    <name evidence="2" type="ORF">AMJ44_05970</name>
</gene>
<name>A0A0S7Y1Z7_UNCSA</name>
<dbReference type="InterPro" id="IPR013783">
    <property type="entry name" value="Ig-like_fold"/>
</dbReference>
<evidence type="ECO:0000259" key="1">
    <source>
        <dbReference type="PROSITE" id="PS51766"/>
    </source>
</evidence>
<dbReference type="GO" id="GO:0004553">
    <property type="term" value="F:hydrolase activity, hydrolyzing O-glycosyl compounds"/>
    <property type="evidence" value="ECO:0007669"/>
    <property type="project" value="InterPro"/>
</dbReference>
<dbReference type="GO" id="GO:0000272">
    <property type="term" value="P:polysaccharide catabolic process"/>
    <property type="evidence" value="ECO:0007669"/>
    <property type="project" value="InterPro"/>
</dbReference>
<dbReference type="InterPro" id="IPR016134">
    <property type="entry name" value="Dockerin_dom"/>
</dbReference>
<dbReference type="Gene3D" id="1.10.1330.10">
    <property type="entry name" value="Dockerin domain"/>
    <property type="match status" value="1"/>
</dbReference>
<dbReference type="SUPFAM" id="SSF63446">
    <property type="entry name" value="Type I dockerin domain"/>
    <property type="match status" value="1"/>
</dbReference>
<protein>
    <recommendedName>
        <fullName evidence="1">Dockerin domain-containing protein</fullName>
    </recommendedName>
</protein>
<proteinExistence type="predicted"/>
<dbReference type="EMBL" id="LIZX01000047">
    <property type="protein sequence ID" value="KPJ68618.1"/>
    <property type="molecule type" value="Genomic_DNA"/>
</dbReference>
<dbReference type="InterPro" id="IPR002105">
    <property type="entry name" value="Dockerin_1_rpt"/>
</dbReference>
<dbReference type="Gene3D" id="2.60.40.10">
    <property type="entry name" value="Immunoglobulins"/>
    <property type="match status" value="2"/>
</dbReference>
<organism evidence="2 3">
    <name type="scientific">candidate division WOR-1 bacterium DG_54_3</name>
    <dbReference type="NCBI Taxonomy" id="1703775"/>
    <lineage>
        <taxon>Bacteria</taxon>
        <taxon>Bacillati</taxon>
        <taxon>Saganbacteria</taxon>
    </lineage>
</organism>